<evidence type="ECO:0000313" key="2">
    <source>
        <dbReference type="EMBL" id="GIJ02539.1"/>
    </source>
</evidence>
<dbReference type="EMBL" id="BOOY01000011">
    <property type="protein sequence ID" value="GIJ02539.1"/>
    <property type="molecule type" value="Genomic_DNA"/>
</dbReference>
<dbReference type="Proteomes" id="UP000652013">
    <property type="component" value="Unassembled WGS sequence"/>
</dbReference>
<dbReference type="Pfam" id="PF13830">
    <property type="entry name" value="DUF4192"/>
    <property type="match status" value="2"/>
</dbReference>
<accession>A0A8J3Y6Q6</accession>
<feature type="compositionally biased region" description="Low complexity" evidence="1">
    <location>
        <begin position="190"/>
        <end position="199"/>
    </location>
</feature>
<name>A0A8J3Y6Q6_9ACTN</name>
<keyword evidence="3" id="KW-1185">Reference proteome</keyword>
<comment type="caution">
    <text evidence="2">The sequence shown here is derived from an EMBL/GenBank/DDBJ whole genome shotgun (WGS) entry which is preliminary data.</text>
</comment>
<gene>
    <name evidence="2" type="ORF">Sya03_18910</name>
</gene>
<reference evidence="2" key="1">
    <citation type="submission" date="2021-01" db="EMBL/GenBank/DDBJ databases">
        <title>Whole genome shotgun sequence of Spirilliplanes yamanashiensis NBRC 15828.</title>
        <authorList>
            <person name="Komaki H."/>
            <person name="Tamura T."/>
        </authorList>
    </citation>
    <scope>NUCLEOTIDE SEQUENCE</scope>
    <source>
        <strain evidence="2">NBRC 15828</strain>
    </source>
</reference>
<feature type="region of interest" description="Disordered" evidence="1">
    <location>
        <begin position="190"/>
        <end position="315"/>
    </location>
</feature>
<dbReference type="RefSeq" id="WP_239107259.1">
    <property type="nucleotide sequence ID" value="NZ_BAAAGJ010000012.1"/>
</dbReference>
<evidence type="ECO:0008006" key="4">
    <source>
        <dbReference type="Google" id="ProtNLM"/>
    </source>
</evidence>
<dbReference type="AlphaFoldDB" id="A0A8J3Y6Q6"/>
<dbReference type="InterPro" id="IPR025447">
    <property type="entry name" value="DUF4192"/>
</dbReference>
<feature type="compositionally biased region" description="Low complexity" evidence="1">
    <location>
        <begin position="209"/>
        <end position="260"/>
    </location>
</feature>
<evidence type="ECO:0000313" key="3">
    <source>
        <dbReference type="Proteomes" id="UP000652013"/>
    </source>
</evidence>
<evidence type="ECO:0000256" key="1">
    <source>
        <dbReference type="SAM" id="MobiDB-lite"/>
    </source>
</evidence>
<sequence>MSVLTLRGPADIVAAVPYLIGFHPRDSIVVVAVHAGQVVFACRLDVPPRDALAADTAHIAAVVAHHRPSEAAVLGYGTPATVGPALGAVSAALAAHGIDVRPVLRVLDGRWWFHGDSSAGRLCEAAGAVAAAATFAGHVALPDREALVAQVAAVTGEARAAMGRCTEAARRRLEALAGAAIVASAAPGAVASSSAGSAPPATPFPPSPASSTPSPVSSTPSPAGTTSSSAGSAPPPDGATSSSAGSAPPSSGGSTSSPAGCQPPPAGGTVRSPAGAGASSSVGGPASSAGAGSASSPGGALPSPPTHRQGADAGGGRIGVARAAVLRAGRAAVTAALRRAEAGGRLTDDEAAWLGVLLAHVPVRDLAWQAVGQEPWQVPLWTDLTRRVEPRWVPAPACLLAFAAWRTGQGALAAVAVERALAEDPGYSMAVLLDDILRFGLPPSAVDGWPAPVSPG</sequence>
<proteinExistence type="predicted"/>
<feature type="compositionally biased region" description="Low complexity" evidence="1">
    <location>
        <begin position="272"/>
        <end position="301"/>
    </location>
</feature>
<organism evidence="2 3">
    <name type="scientific">Spirilliplanes yamanashiensis</name>
    <dbReference type="NCBI Taxonomy" id="42233"/>
    <lineage>
        <taxon>Bacteria</taxon>
        <taxon>Bacillati</taxon>
        <taxon>Actinomycetota</taxon>
        <taxon>Actinomycetes</taxon>
        <taxon>Micromonosporales</taxon>
        <taxon>Micromonosporaceae</taxon>
        <taxon>Spirilliplanes</taxon>
    </lineage>
</organism>
<protein>
    <recommendedName>
        <fullName evidence="4">DUF4192 domain-containing protein</fullName>
    </recommendedName>
</protein>